<dbReference type="InterPro" id="IPR027417">
    <property type="entry name" value="P-loop_NTPase"/>
</dbReference>
<dbReference type="SUPFAM" id="SSF54211">
    <property type="entry name" value="Ribosomal protein S5 domain 2-like"/>
    <property type="match status" value="1"/>
</dbReference>
<dbReference type="InterPro" id="IPR014721">
    <property type="entry name" value="Ribsml_uS5_D2-typ_fold_subgr"/>
</dbReference>
<gene>
    <name evidence="2" type="ORF">MNBD_ACTINO02-2639</name>
</gene>
<dbReference type="Gene3D" id="3.30.230.10">
    <property type="match status" value="1"/>
</dbReference>
<name>A0A3B0T3M0_9ZZZZ</name>
<dbReference type="InterPro" id="IPR045006">
    <property type="entry name" value="CHLI-like"/>
</dbReference>
<dbReference type="AlphaFoldDB" id="A0A3B0T3M0"/>
<feature type="domain" description="Magnesium chelatase ChlI-like catalytic" evidence="1">
    <location>
        <begin position="186"/>
        <end position="244"/>
    </location>
</feature>
<dbReference type="InterPro" id="IPR020568">
    <property type="entry name" value="Ribosomal_Su5_D2-typ_SF"/>
</dbReference>
<organism evidence="2">
    <name type="scientific">hydrothermal vent metagenome</name>
    <dbReference type="NCBI Taxonomy" id="652676"/>
    <lineage>
        <taxon>unclassified sequences</taxon>
        <taxon>metagenomes</taxon>
        <taxon>ecological metagenomes</taxon>
    </lineage>
</organism>
<evidence type="ECO:0000313" key="2">
    <source>
        <dbReference type="EMBL" id="VAW09042.1"/>
    </source>
</evidence>
<feature type="non-terminal residue" evidence="2">
    <location>
        <position position="253"/>
    </location>
</feature>
<dbReference type="InterPro" id="IPR000523">
    <property type="entry name" value="Mg_chelatse_chII-like_cat_dom"/>
</dbReference>
<dbReference type="GO" id="GO:0005524">
    <property type="term" value="F:ATP binding"/>
    <property type="evidence" value="ECO:0007669"/>
    <property type="project" value="InterPro"/>
</dbReference>
<protein>
    <submittedName>
        <fullName evidence="2">MG(2+) CHELATASE FAMILY PROTEIN / ComM-related protein</fullName>
    </submittedName>
</protein>
<dbReference type="PANTHER" id="PTHR32039:SF7">
    <property type="entry name" value="COMPETENCE PROTEIN COMM"/>
    <property type="match status" value="1"/>
</dbReference>
<dbReference type="Pfam" id="PF01078">
    <property type="entry name" value="Mg_chelatase"/>
    <property type="match status" value="1"/>
</dbReference>
<dbReference type="SUPFAM" id="SSF52540">
    <property type="entry name" value="P-loop containing nucleoside triphosphate hydrolases"/>
    <property type="match status" value="1"/>
</dbReference>
<reference evidence="2" key="1">
    <citation type="submission" date="2018-06" db="EMBL/GenBank/DDBJ databases">
        <authorList>
            <person name="Zhirakovskaya E."/>
        </authorList>
    </citation>
    <scope>NUCLEOTIDE SEQUENCE</scope>
</reference>
<dbReference type="PANTHER" id="PTHR32039">
    <property type="entry name" value="MAGNESIUM-CHELATASE SUBUNIT CHLI"/>
    <property type="match status" value="1"/>
</dbReference>
<dbReference type="Gene3D" id="3.40.50.300">
    <property type="entry name" value="P-loop containing nucleotide triphosphate hydrolases"/>
    <property type="match status" value="1"/>
</dbReference>
<proteinExistence type="predicted"/>
<dbReference type="Pfam" id="PF13541">
    <property type="entry name" value="ChlI"/>
    <property type="match status" value="1"/>
</dbReference>
<dbReference type="EMBL" id="UOEK01000519">
    <property type="protein sequence ID" value="VAW09042.1"/>
    <property type="molecule type" value="Genomic_DNA"/>
</dbReference>
<sequence length="253" mass="25564">MFAAVTSVALVGVEPRPVRIEVHIAGKKPGVAIVGLPDAAVREARERVSAAIVASGFEFPQRRVVINLSPADLPKAGSAYDLPIALGVLAASRQIAVGLADVVALGELGLDGALRSVTGGLGAAVVGRSMKRLCILPEASGPEAAVITDTPIALAASLAEAIQAARGVGVRTPMPAAVAEPTSRADFSDIRGHALAKRALEVAAAGGHHVLLSGPPGAGKTMLARAVPSILPMLDREAALDVALGWAAVGRHR</sequence>
<accession>A0A3B0T3M0</accession>
<evidence type="ECO:0000259" key="1">
    <source>
        <dbReference type="Pfam" id="PF01078"/>
    </source>
</evidence>